<feature type="transmembrane region" description="Helical" evidence="9">
    <location>
        <begin position="107"/>
        <end position="126"/>
    </location>
</feature>
<evidence type="ECO:0000313" key="12">
    <source>
        <dbReference type="EMBL" id="CAF3909394.1"/>
    </source>
</evidence>
<dbReference type="EMBL" id="CAJOAZ010002241">
    <property type="protein sequence ID" value="CAF3909394.1"/>
    <property type="molecule type" value="Genomic_DNA"/>
</dbReference>
<dbReference type="AlphaFoldDB" id="A0A815SEM0"/>
<feature type="transmembrane region" description="Helical" evidence="9">
    <location>
        <begin position="30"/>
        <end position="47"/>
    </location>
</feature>
<evidence type="ECO:0000313" key="13">
    <source>
        <dbReference type="Proteomes" id="UP000663845"/>
    </source>
</evidence>
<accession>A0A815SEM0</accession>
<dbReference type="PRINTS" id="PR01262">
    <property type="entry name" value="INNEXIN"/>
</dbReference>
<dbReference type="InterPro" id="IPR000990">
    <property type="entry name" value="Innexin"/>
</dbReference>
<reference evidence="11" key="1">
    <citation type="submission" date="2021-02" db="EMBL/GenBank/DDBJ databases">
        <authorList>
            <person name="Nowell W R."/>
        </authorList>
    </citation>
    <scope>NUCLEOTIDE SEQUENCE</scope>
</reference>
<dbReference type="PANTHER" id="PTHR11893">
    <property type="entry name" value="INNEXIN"/>
    <property type="match status" value="1"/>
</dbReference>
<protein>
    <recommendedName>
        <fullName evidence="9">Innexin</fullName>
    </recommendedName>
</protein>
<evidence type="ECO:0000256" key="3">
    <source>
        <dbReference type="ARBA" id="ARBA00022475"/>
    </source>
</evidence>
<evidence type="ECO:0000256" key="6">
    <source>
        <dbReference type="ARBA" id="ARBA00023065"/>
    </source>
</evidence>
<dbReference type="Proteomes" id="UP000663844">
    <property type="component" value="Unassembled WGS sequence"/>
</dbReference>
<comment type="caution">
    <text evidence="11">The sequence shown here is derived from an EMBL/GenBank/DDBJ whole genome shotgun (WGS) entry which is preliminary data.</text>
</comment>
<organism evidence="11 13">
    <name type="scientific">Adineta steineri</name>
    <dbReference type="NCBI Taxonomy" id="433720"/>
    <lineage>
        <taxon>Eukaryota</taxon>
        <taxon>Metazoa</taxon>
        <taxon>Spiralia</taxon>
        <taxon>Gnathifera</taxon>
        <taxon>Rotifera</taxon>
        <taxon>Eurotatoria</taxon>
        <taxon>Bdelloidea</taxon>
        <taxon>Adinetida</taxon>
        <taxon>Adinetidae</taxon>
        <taxon>Adineta</taxon>
    </lineage>
</organism>
<dbReference type="Proteomes" id="UP000663845">
    <property type="component" value="Unassembled WGS sequence"/>
</dbReference>
<evidence type="ECO:0000256" key="1">
    <source>
        <dbReference type="ARBA" id="ARBA00004651"/>
    </source>
</evidence>
<keyword evidence="7 9" id="KW-0472">Membrane</keyword>
<evidence type="ECO:0000313" key="11">
    <source>
        <dbReference type="EMBL" id="CAF1491197.1"/>
    </source>
</evidence>
<feature type="transmembrane region" description="Helical" evidence="9">
    <location>
        <begin position="208"/>
        <end position="231"/>
    </location>
</feature>
<dbReference type="GO" id="GO:0005921">
    <property type="term" value="C:gap junction"/>
    <property type="evidence" value="ECO:0007669"/>
    <property type="project" value="UniProtKB-UniRule"/>
</dbReference>
<evidence type="ECO:0000256" key="5">
    <source>
        <dbReference type="ARBA" id="ARBA00022989"/>
    </source>
</evidence>
<keyword evidence="5 9" id="KW-1133">Transmembrane helix</keyword>
<dbReference type="Pfam" id="PF00876">
    <property type="entry name" value="Innexin"/>
    <property type="match status" value="1"/>
</dbReference>
<feature type="compositionally biased region" description="Polar residues" evidence="10">
    <location>
        <begin position="510"/>
        <end position="519"/>
    </location>
</feature>
<evidence type="ECO:0000256" key="8">
    <source>
        <dbReference type="ARBA" id="ARBA00023303"/>
    </source>
</evidence>
<dbReference type="GO" id="GO:0005886">
    <property type="term" value="C:plasma membrane"/>
    <property type="evidence" value="ECO:0007669"/>
    <property type="project" value="UniProtKB-SubCell"/>
</dbReference>
<feature type="transmembrane region" description="Helical" evidence="9">
    <location>
        <begin position="300"/>
        <end position="324"/>
    </location>
</feature>
<comment type="function">
    <text evidence="9">Structural component of the gap junctions.</text>
</comment>
<keyword evidence="3" id="KW-1003">Cell membrane</keyword>
<comment type="subcellular location">
    <subcellularLocation>
        <location evidence="1 9">Cell membrane</location>
        <topology evidence="1 9">Multi-pass membrane protein</topology>
    </subcellularLocation>
</comment>
<dbReference type="EMBL" id="CAJNOG010002126">
    <property type="protein sequence ID" value="CAF1491197.1"/>
    <property type="molecule type" value="Genomic_DNA"/>
</dbReference>
<comment type="similarity">
    <text evidence="9">Belongs to the pannexin family.</text>
</comment>
<dbReference type="GO" id="GO:0034220">
    <property type="term" value="P:monoatomic ion transmembrane transport"/>
    <property type="evidence" value="ECO:0007669"/>
    <property type="project" value="UniProtKB-KW"/>
</dbReference>
<proteinExistence type="inferred from homology"/>
<feature type="compositionally biased region" description="Polar residues" evidence="10">
    <location>
        <begin position="558"/>
        <end position="579"/>
    </location>
</feature>
<evidence type="ECO:0000256" key="2">
    <source>
        <dbReference type="ARBA" id="ARBA00022448"/>
    </source>
</evidence>
<evidence type="ECO:0000256" key="4">
    <source>
        <dbReference type="ARBA" id="ARBA00022692"/>
    </source>
</evidence>
<feature type="region of interest" description="Disordered" evidence="10">
    <location>
        <begin position="478"/>
        <end position="590"/>
    </location>
</feature>
<dbReference type="PROSITE" id="PS51013">
    <property type="entry name" value="PANNEXIN"/>
    <property type="match status" value="1"/>
</dbReference>
<keyword evidence="2 9" id="KW-0813">Transport</keyword>
<keyword evidence="8 9" id="KW-0407">Ion channel</keyword>
<dbReference type="PANTHER" id="PTHR11893:SF36">
    <property type="entry name" value="INNEXIN-5"/>
    <property type="match status" value="1"/>
</dbReference>
<name>A0A815SEM0_9BILA</name>
<keyword evidence="6 9" id="KW-0406">Ion transport</keyword>
<keyword evidence="4 9" id="KW-0812">Transmembrane</keyword>
<sequence length="590" mass="69611">MSALILKAANEFSTLFLGTSRSDDSAGDRLSYRYTCAILIAFTIIVSNREFTSKRIQCWVPAFFTGNYEDYTNNVCWVRNTYYIDDNSEIPESAEIRHDTSIRYYQWIPFILLFQAFLFFIPYVLWRVLCQRSGIDIRDIVEAATNYKKANDEKQRDRLMKFMVQIIDQYVDDPRRQSNNRETVWWKKFALVFFPSSGRYMGDYLRNLFIFIKIIYVINAVAQVLILSLLLGQPFYSLGTTVIRLLYQGKGWDFTSRYFPKVTLCDFQIREANALPIAHTYTVMCVLPINLFNQQIFTFLWFWIVFVIILTIYDLCMWIFRLFFRRDSYLEGRLKVMDYELTQKWPFNDFCVNHVNVEDMERIRRIQSRDETVPSTGDEVYVLSDGRKIHHQSRMFIVPPVYYEGKGKTIFAFFNEEYLEADGHFILRIVGTNASEFVSTKMIHDLYQMCCNKRFKPYDVQIMTAPLRTTLYKYLVIPKEGQPPPEPPETEQPKTPTIETRPSVNPLIQRFQSHTTNDQHPPEVKRRTSQNPSSADHQTRPRSDTLPFLEQPEPVQVQYASTTRRGNGMQSTKRIQQYPQYDEHEEEGAV</sequence>
<evidence type="ECO:0000256" key="7">
    <source>
        <dbReference type="ARBA" id="ARBA00023136"/>
    </source>
</evidence>
<evidence type="ECO:0000256" key="9">
    <source>
        <dbReference type="RuleBase" id="RU010713"/>
    </source>
</evidence>
<gene>
    <name evidence="9" type="primary">inx</name>
    <name evidence="11" type="ORF">JYZ213_LOCUS42935</name>
    <name evidence="12" type="ORF">OXD698_LOCUS24394</name>
</gene>
<evidence type="ECO:0000256" key="10">
    <source>
        <dbReference type="SAM" id="MobiDB-lite"/>
    </source>
</evidence>